<feature type="compositionally biased region" description="Low complexity" evidence="1">
    <location>
        <begin position="402"/>
        <end position="418"/>
    </location>
</feature>
<dbReference type="AlphaFoldDB" id="A0AAV5GLJ7"/>
<evidence type="ECO:0008006" key="4">
    <source>
        <dbReference type="Google" id="ProtNLM"/>
    </source>
</evidence>
<gene>
    <name evidence="2" type="ORF">Rhopal_003236-T1</name>
</gene>
<protein>
    <recommendedName>
        <fullName evidence="4">Transcription factor hoxa13</fullName>
    </recommendedName>
</protein>
<feature type="region of interest" description="Disordered" evidence="1">
    <location>
        <begin position="1"/>
        <end position="55"/>
    </location>
</feature>
<feature type="compositionally biased region" description="Low complexity" evidence="1">
    <location>
        <begin position="1064"/>
        <end position="1108"/>
    </location>
</feature>
<keyword evidence="3" id="KW-1185">Reference proteome</keyword>
<dbReference type="EMBL" id="BQKY01000006">
    <property type="protein sequence ID" value="GJN90237.1"/>
    <property type="molecule type" value="Genomic_DNA"/>
</dbReference>
<dbReference type="InterPro" id="IPR052109">
    <property type="entry name" value="SRRM_Domain-Containing"/>
</dbReference>
<organism evidence="2 3">
    <name type="scientific">Rhodotorula paludigena</name>
    <dbReference type="NCBI Taxonomy" id="86838"/>
    <lineage>
        <taxon>Eukaryota</taxon>
        <taxon>Fungi</taxon>
        <taxon>Dikarya</taxon>
        <taxon>Basidiomycota</taxon>
        <taxon>Pucciniomycotina</taxon>
        <taxon>Microbotryomycetes</taxon>
        <taxon>Sporidiobolales</taxon>
        <taxon>Sporidiobolaceae</taxon>
        <taxon>Rhodotorula</taxon>
    </lineage>
</organism>
<feature type="region of interest" description="Disordered" evidence="1">
    <location>
        <begin position="70"/>
        <end position="94"/>
    </location>
</feature>
<feature type="region of interest" description="Disordered" evidence="1">
    <location>
        <begin position="396"/>
        <end position="435"/>
    </location>
</feature>
<evidence type="ECO:0000313" key="2">
    <source>
        <dbReference type="EMBL" id="GJN90237.1"/>
    </source>
</evidence>
<evidence type="ECO:0000313" key="3">
    <source>
        <dbReference type="Proteomes" id="UP001342314"/>
    </source>
</evidence>
<comment type="caution">
    <text evidence="2">The sequence shown here is derived from an EMBL/GenBank/DDBJ whole genome shotgun (WGS) entry which is preliminary data.</text>
</comment>
<feature type="compositionally biased region" description="Basic and acidic residues" evidence="1">
    <location>
        <begin position="70"/>
        <end position="79"/>
    </location>
</feature>
<evidence type="ECO:0000256" key="1">
    <source>
        <dbReference type="SAM" id="MobiDB-lite"/>
    </source>
</evidence>
<reference evidence="2 3" key="1">
    <citation type="submission" date="2021-12" db="EMBL/GenBank/DDBJ databases">
        <title>High titer production of polyol ester of fatty acids by Rhodotorula paludigena BS15 towards product separation-free biomass refinery.</title>
        <authorList>
            <person name="Mano J."/>
            <person name="Ono H."/>
            <person name="Tanaka T."/>
            <person name="Naito K."/>
            <person name="Sushida H."/>
            <person name="Ike M."/>
            <person name="Tokuyasu K."/>
            <person name="Kitaoka M."/>
        </authorList>
    </citation>
    <scope>NUCLEOTIDE SEQUENCE [LARGE SCALE GENOMIC DNA]</scope>
    <source>
        <strain evidence="2 3">BS15</strain>
    </source>
</reference>
<feature type="region of interest" description="Disordered" evidence="1">
    <location>
        <begin position="1031"/>
        <end position="1121"/>
    </location>
</feature>
<sequence>MPPRTTLGGASPRKHAAHVPAAALDGPRPLDGGDQQIVPRDQKPQPGDQRAYQPGSPIRFYVKRMHDELDQRAPGERSAARRALRSSTGRSRSSGISLRGFLTRVALLYLCIAYFFVCPADPSRERAVCRGIDSVGNRLRQYEPHLRPYVSTAQRKLEPYVAEAQRRTEPYVAKVRPHYRRVDSLVRPHVSTVGSFYRSHVYPAVVSTVHRSQELTAPYTAKLRKQYTKSLEPSVEWYSLALGKWYAARVEPHVSQISTQARQYGTTVYRTVSPLWTRGLPAAQHHLSTHVLPFSRRTYASSRRAYVTHVHPRAVTLGGHAHGVYRSRVLPALQRFWSRFIAPQLDKIRERIFDYKAKKAKLEAIERVEKASEAIAHEHGEDDIEDFIKDLRNDGLEQEVDPSPAIPAEEAPPAYSSSVPPPPPTPEEAAAQRAEKRAALEALQSTYESEIAALGQAEHQLLVARLADLRQHAEADIPKRFDAALEALDDEGDKMVGRLGKYFARVAGDDKTSVEDKVRDSDDLCAKAVARVSKAAEEIEAEIDAYGVELDGREKAAVDKAQKAVSDLVSKATDELGRGWTWLDGTTAKDWQRYHGLRRAELNLHASFADLQSGAIKDASLASLKPRAVLAEYRQQPAKLVKAFETILSKIKVKGQRELKGEWLGVVDEAQKAYDSVSGKMAHLVDDLKESASSVAGYERKPTGVAQSVSSLAKAAQASASSLAAEAVNALPTIEAHHEYVAAAKAAYGDASQQVLRAVGVEPIPTDFRQRATSLANAASASAAHAYAEASQSALRALGAEPSPTDVAQSMTSIAHVASASAASAYSQVMSDYPASISSALHKATQAVDSVAEEALSSASSLAASAASVVSSLAAPAATMLNPAAVSEQVEGAQERANEFFGEVSHDAMRAVGREPSPTDLAQSATSAGRAASSAISSAASAASSLAAPHSDYSAKASQVASRSASNASASARSSLSSASASASSASRSVSRSASSASASASSAARPAASAASRSVVSAASQASAGAQRAKSAAESLAKPHSSYRKSQAAAAGASATDRVKKGAASAASQVRRAVPLPSGGSSAPTGAAKAAAESASSVVDKVKSGASPHPAYKASQAQEKVVKATERVKKAVVHGEL</sequence>
<dbReference type="GO" id="GO:0003729">
    <property type="term" value="F:mRNA binding"/>
    <property type="evidence" value="ECO:0007669"/>
    <property type="project" value="TreeGrafter"/>
</dbReference>
<name>A0AAV5GLJ7_9BASI</name>
<feature type="compositionally biased region" description="Low complexity" evidence="1">
    <location>
        <begin position="85"/>
        <end position="94"/>
    </location>
</feature>
<accession>A0AAV5GLJ7</accession>
<proteinExistence type="predicted"/>
<dbReference type="Proteomes" id="UP001342314">
    <property type="component" value="Unassembled WGS sequence"/>
</dbReference>
<dbReference type="PANTHER" id="PTHR34755">
    <property type="entry name" value="SERINE/ARGININE REPETITIVE MATRIX PROTEIN 3-RELATED"/>
    <property type="match status" value="1"/>
</dbReference>
<dbReference type="PANTHER" id="PTHR34755:SF3">
    <property type="entry name" value="SERINE_ARGININE REPETITIVE MATRIX PROTEIN 2"/>
    <property type="match status" value="1"/>
</dbReference>